<protein>
    <submittedName>
        <fullName evidence="1">Uncharacterized protein</fullName>
    </submittedName>
</protein>
<dbReference type="Proteomes" id="UP000288351">
    <property type="component" value="Unassembled WGS sequence"/>
</dbReference>
<accession>A0A401R688</accession>
<proteinExistence type="predicted"/>
<gene>
    <name evidence="1" type="ORF">SALB_05914</name>
</gene>
<dbReference type="EMBL" id="BHXC01000007">
    <property type="protein sequence ID" value="GCB93135.1"/>
    <property type="molecule type" value="Genomic_DNA"/>
</dbReference>
<evidence type="ECO:0000313" key="1">
    <source>
        <dbReference type="EMBL" id="GCB93135.1"/>
    </source>
</evidence>
<dbReference type="RefSeq" id="WP_124428173.1">
    <property type="nucleotide sequence ID" value="NZ_BHXC01000007.1"/>
</dbReference>
<reference evidence="1 2" key="1">
    <citation type="journal article" date="2019" name="Microbiol. Resour. Announc.">
        <title>Draft Genome Sequence of the Most Traditional epsilon-Poly-l-Lysine Producer, Streptomyces albulus NBRC14147.</title>
        <authorList>
            <person name="Yamanaka K."/>
            <person name="Hamano Y."/>
        </authorList>
    </citation>
    <scope>NUCLEOTIDE SEQUENCE [LARGE SCALE GENOMIC DNA]</scope>
    <source>
        <strain evidence="1 2">NBRC 14147</strain>
    </source>
</reference>
<name>A0A401R688_STRNR</name>
<comment type="caution">
    <text evidence="1">The sequence shown here is derived from an EMBL/GenBank/DDBJ whole genome shotgun (WGS) entry which is preliminary data.</text>
</comment>
<organism evidence="1 2">
    <name type="scientific">Streptomyces noursei</name>
    <name type="common">Streptomyces albulus</name>
    <dbReference type="NCBI Taxonomy" id="1971"/>
    <lineage>
        <taxon>Bacteria</taxon>
        <taxon>Bacillati</taxon>
        <taxon>Actinomycetota</taxon>
        <taxon>Actinomycetes</taxon>
        <taxon>Kitasatosporales</taxon>
        <taxon>Streptomycetaceae</taxon>
        <taxon>Streptomyces</taxon>
    </lineage>
</organism>
<sequence>MNAQHPPTRRSRRFLMQEFTSEEQVNRLAASEGWSKVLDSPAKRFGSEPRRISWEMAPGILFNYVSDRKLHTSYVVITSRESVDLDQYESVLHGSGLAVCTDASILESITEAETPEERGRALVRAGIGAPLLPDNRYSRAFINSVRDTSPDVRKNGLMGIGYAEWEPFRELLEAVAQQDPNAQVRGLAKRMATAFVEAGIGES</sequence>
<evidence type="ECO:0000313" key="2">
    <source>
        <dbReference type="Proteomes" id="UP000288351"/>
    </source>
</evidence>
<dbReference type="AlphaFoldDB" id="A0A401R688"/>